<keyword evidence="5" id="KW-0830">Ubiquinone</keyword>
<dbReference type="EMBL" id="FOXA01000001">
    <property type="protein sequence ID" value="SFO97215.1"/>
    <property type="molecule type" value="Genomic_DNA"/>
</dbReference>
<dbReference type="STRING" id="441119.SAMN04488047_101673"/>
<comment type="subunit">
    <text evidence="5">NDH-1 is composed of 14 different subunits. Subunits NuoA, H, J, K, L, M, N constitute the membrane sector of the complex.</text>
</comment>
<keyword evidence="5" id="KW-0520">NAD</keyword>
<dbReference type="AlphaFoldDB" id="A0A1I5LJ47"/>
<evidence type="ECO:0000313" key="7">
    <source>
        <dbReference type="Proteomes" id="UP000199356"/>
    </source>
</evidence>
<feature type="transmembrane region" description="Helical" evidence="5">
    <location>
        <begin position="61"/>
        <end position="85"/>
    </location>
</feature>
<reference evidence="6 7" key="1">
    <citation type="submission" date="2016-10" db="EMBL/GenBank/DDBJ databases">
        <authorList>
            <person name="de Groot N.N."/>
        </authorList>
    </citation>
    <scope>NUCLEOTIDE SEQUENCE [LARGE SCALE GENOMIC DNA]</scope>
    <source>
        <strain evidence="6 7">DSM 19547</strain>
    </source>
</reference>
<dbReference type="HAMAP" id="MF_01456">
    <property type="entry name" value="NDH1_NuoK"/>
    <property type="match status" value="1"/>
</dbReference>
<comment type="catalytic activity">
    <reaction evidence="5">
        <text>a quinone + NADH + 5 H(+)(in) = a quinol + NAD(+) + 4 H(+)(out)</text>
        <dbReference type="Rhea" id="RHEA:57888"/>
        <dbReference type="ChEBI" id="CHEBI:15378"/>
        <dbReference type="ChEBI" id="CHEBI:24646"/>
        <dbReference type="ChEBI" id="CHEBI:57540"/>
        <dbReference type="ChEBI" id="CHEBI:57945"/>
        <dbReference type="ChEBI" id="CHEBI:132124"/>
    </reaction>
</comment>
<keyword evidence="2 5" id="KW-0812">Transmembrane</keyword>
<keyword evidence="3 5" id="KW-1133">Transmembrane helix</keyword>
<dbReference type="OrthoDB" id="9810120at2"/>
<keyword evidence="5" id="KW-0874">Quinone</keyword>
<dbReference type="Gene3D" id="1.10.287.3510">
    <property type="match status" value="1"/>
</dbReference>
<dbReference type="GO" id="GO:0050136">
    <property type="term" value="F:NADH dehydrogenase (quinone) (non-electrogenic) activity"/>
    <property type="evidence" value="ECO:0007669"/>
    <property type="project" value="UniProtKB-UniRule"/>
</dbReference>
<keyword evidence="5" id="KW-1278">Translocase</keyword>
<evidence type="ECO:0000313" key="6">
    <source>
        <dbReference type="EMBL" id="SFO97215.1"/>
    </source>
</evidence>
<evidence type="ECO:0000256" key="1">
    <source>
        <dbReference type="ARBA" id="ARBA00004141"/>
    </source>
</evidence>
<evidence type="ECO:0000256" key="2">
    <source>
        <dbReference type="ARBA" id="ARBA00022692"/>
    </source>
</evidence>
<dbReference type="GO" id="GO:0005886">
    <property type="term" value="C:plasma membrane"/>
    <property type="evidence" value="ECO:0007669"/>
    <property type="project" value="UniProtKB-SubCell"/>
</dbReference>
<feature type="transmembrane region" description="Helical" evidence="5">
    <location>
        <begin position="6"/>
        <end position="22"/>
    </location>
</feature>
<keyword evidence="5" id="KW-0813">Transport</keyword>
<evidence type="ECO:0000256" key="3">
    <source>
        <dbReference type="ARBA" id="ARBA00022989"/>
    </source>
</evidence>
<dbReference type="RefSeq" id="WP_093417579.1">
    <property type="nucleotide sequence ID" value="NZ_FOXA01000001.1"/>
</dbReference>
<name>A0A1I5LJ47_9RHOB</name>
<dbReference type="NCBIfam" id="NF004320">
    <property type="entry name" value="PRK05715.1-2"/>
    <property type="match status" value="1"/>
</dbReference>
<dbReference type="EC" id="7.1.1.-" evidence="5"/>
<comment type="similarity">
    <text evidence="5">Belongs to the complex I subunit 4L family.</text>
</comment>
<protein>
    <recommendedName>
        <fullName evidence="5">NADH-quinone oxidoreductase subunit K</fullName>
        <ecNumber evidence="5">7.1.1.-</ecNumber>
    </recommendedName>
    <alternativeName>
        <fullName evidence="5">NADH dehydrogenase I subunit K</fullName>
    </alternativeName>
    <alternativeName>
        <fullName evidence="5">NDH-1 subunit K</fullName>
    </alternativeName>
</protein>
<keyword evidence="7" id="KW-1185">Reference proteome</keyword>
<dbReference type="Proteomes" id="UP000199356">
    <property type="component" value="Unassembled WGS sequence"/>
</dbReference>
<evidence type="ECO:0000256" key="5">
    <source>
        <dbReference type="HAMAP-Rule" id="MF_01456"/>
    </source>
</evidence>
<dbReference type="Pfam" id="PF00420">
    <property type="entry name" value="Oxidored_q2"/>
    <property type="match status" value="1"/>
</dbReference>
<evidence type="ECO:0000256" key="4">
    <source>
        <dbReference type="ARBA" id="ARBA00023136"/>
    </source>
</evidence>
<sequence length="101" mass="10632">MTLTIVLLGASALIGIGLYGALSQQSFVMLMMGLELMLNGAILAIIGFWSLGLAGMPEGQLLAIIVMAVMAVEMALGFALIVAVYRKRQADMTEALGTLKE</sequence>
<dbReference type="InterPro" id="IPR039428">
    <property type="entry name" value="NUOK/Mnh_C1-like"/>
</dbReference>
<dbReference type="InterPro" id="IPR001133">
    <property type="entry name" value="NADH_UbQ_OxRdtase_chain4L/K"/>
</dbReference>
<organism evidence="6 7">
    <name type="scientific">Tranquillimonas alkanivorans</name>
    <dbReference type="NCBI Taxonomy" id="441119"/>
    <lineage>
        <taxon>Bacteria</taxon>
        <taxon>Pseudomonadati</taxon>
        <taxon>Pseudomonadota</taxon>
        <taxon>Alphaproteobacteria</taxon>
        <taxon>Rhodobacterales</taxon>
        <taxon>Roseobacteraceae</taxon>
        <taxon>Tranquillimonas</taxon>
    </lineage>
</organism>
<dbReference type="GO" id="GO:0042773">
    <property type="term" value="P:ATP synthesis coupled electron transport"/>
    <property type="evidence" value="ECO:0007669"/>
    <property type="project" value="InterPro"/>
</dbReference>
<proteinExistence type="inferred from homology"/>
<accession>A0A1I5LJ47</accession>
<keyword evidence="4 5" id="KW-0472">Membrane</keyword>
<gene>
    <name evidence="5" type="primary">nuoK</name>
    <name evidence="6" type="ORF">SAMN04488047_101673</name>
</gene>
<comment type="subcellular location">
    <subcellularLocation>
        <location evidence="5">Cell membrane</location>
        <topology evidence="5">Multi-pass membrane protein</topology>
    </subcellularLocation>
    <subcellularLocation>
        <location evidence="1">Membrane</location>
        <topology evidence="1">Multi-pass membrane protein</topology>
    </subcellularLocation>
</comment>
<keyword evidence="5" id="KW-1003">Cell membrane</keyword>
<comment type="function">
    <text evidence="5">NDH-1 shuttles electrons from NADH, via FMN and iron-sulfur (Fe-S) centers, to quinones in the respiratory chain. The immediate electron acceptor for the enzyme in this species is believed to be ubiquinone. Couples the redox reaction to proton translocation (for every two electrons transferred, four hydrogen ions are translocated across the cytoplasmic membrane), and thus conserves the redox energy in a proton gradient.</text>
</comment>
<dbReference type="GO" id="GO:0048038">
    <property type="term" value="F:quinone binding"/>
    <property type="evidence" value="ECO:0007669"/>
    <property type="project" value="UniProtKB-KW"/>
</dbReference>
<feature type="transmembrane region" description="Helical" evidence="5">
    <location>
        <begin position="34"/>
        <end position="55"/>
    </location>
</feature>